<evidence type="ECO:0000313" key="2">
    <source>
        <dbReference type="Proteomes" id="UP000055045"/>
    </source>
</evidence>
<dbReference type="AlphaFoldDB" id="A0A101MJQ0"/>
<proteinExistence type="predicted"/>
<dbReference type="EMBL" id="LLXE01000121">
    <property type="protein sequence ID" value="KUM61802.1"/>
    <property type="molecule type" value="Genomic_DNA"/>
</dbReference>
<organism evidence="1 2">
    <name type="scientific">Penicillium freii</name>
    <dbReference type="NCBI Taxonomy" id="48697"/>
    <lineage>
        <taxon>Eukaryota</taxon>
        <taxon>Fungi</taxon>
        <taxon>Dikarya</taxon>
        <taxon>Ascomycota</taxon>
        <taxon>Pezizomycotina</taxon>
        <taxon>Eurotiomycetes</taxon>
        <taxon>Eurotiomycetidae</taxon>
        <taxon>Eurotiales</taxon>
        <taxon>Aspergillaceae</taxon>
        <taxon>Penicillium</taxon>
    </lineage>
</organism>
<evidence type="ECO:0000313" key="1">
    <source>
        <dbReference type="EMBL" id="KUM61802.1"/>
    </source>
</evidence>
<keyword evidence="2" id="KW-1185">Reference proteome</keyword>
<dbReference type="Proteomes" id="UP000055045">
    <property type="component" value="Unassembled WGS sequence"/>
</dbReference>
<accession>A0A101MJQ0</accession>
<sequence length="334" mass="38621">MGLFRSKKEAPTSSGSAAKVRITGQRIHASSENALAYPGRERLDVRAPYFFTKDTAPHVSESRFLSGNFANQSITSRLERGDEVIEFYRIVNGLQCALAPNSTYQRQAWDVGVAMNPFRAFHWSPQFVQQKVAHWGIYIRPQAAGTQSAMYRVFEMNWSSGYGSELILEDAWGTPGQDNKGEWKKLLAAEEIQKVNESRIKETTMYFSLEEFVLTVQWLLRSFVRSHARSEQGRIDPNPDSAYSLVAANCQHFAKHVMTALKDQESYNWTDVRRLERPFALSHLEVELRNGLLWESKTEDFKQEWMRKDWEQYKKSENPIPPEFDPLMRTFQGF</sequence>
<gene>
    <name evidence="1" type="ORF">ACN42_g5336</name>
</gene>
<name>A0A101MJQ0_PENFR</name>
<protein>
    <submittedName>
        <fullName evidence="1">Uncharacterized protein</fullName>
    </submittedName>
</protein>
<reference evidence="1 2" key="1">
    <citation type="submission" date="2015-10" db="EMBL/GenBank/DDBJ databases">
        <title>Genome sequencing of Penicillium freii.</title>
        <authorList>
            <person name="Nguyen H.D."/>
            <person name="Visagie C.M."/>
            <person name="Seifert K.A."/>
        </authorList>
    </citation>
    <scope>NUCLEOTIDE SEQUENCE [LARGE SCALE GENOMIC DNA]</scope>
    <source>
        <strain evidence="1 2">DAOM 242723</strain>
    </source>
</reference>
<comment type="caution">
    <text evidence="1">The sequence shown here is derived from an EMBL/GenBank/DDBJ whole genome shotgun (WGS) entry which is preliminary data.</text>
</comment>